<evidence type="ECO:0000256" key="1">
    <source>
        <dbReference type="ARBA" id="ARBA00000085"/>
    </source>
</evidence>
<keyword evidence="4" id="KW-0808">Transferase</keyword>
<dbReference type="GO" id="GO:0005886">
    <property type="term" value="C:plasma membrane"/>
    <property type="evidence" value="ECO:0007669"/>
    <property type="project" value="TreeGrafter"/>
</dbReference>
<dbReference type="PANTHER" id="PTHR45436">
    <property type="entry name" value="SENSOR HISTIDINE KINASE YKOH"/>
    <property type="match status" value="1"/>
</dbReference>
<dbReference type="GO" id="GO:0004673">
    <property type="term" value="F:protein histidine kinase activity"/>
    <property type="evidence" value="ECO:0007669"/>
    <property type="project" value="UniProtKB-EC"/>
</dbReference>
<evidence type="ECO:0000313" key="9">
    <source>
        <dbReference type="EMBL" id="AYL37919.1"/>
    </source>
</evidence>
<keyword evidence="7" id="KW-0812">Transmembrane</keyword>
<feature type="region of interest" description="Disordered" evidence="6">
    <location>
        <begin position="675"/>
        <end position="897"/>
    </location>
</feature>
<evidence type="ECO:0000256" key="7">
    <source>
        <dbReference type="SAM" id="Phobius"/>
    </source>
</evidence>
<protein>
    <recommendedName>
        <fullName evidence="2">histidine kinase</fullName>
        <ecNumber evidence="2">2.7.13.3</ecNumber>
    </recommendedName>
</protein>
<reference evidence="9 10" key="1">
    <citation type="submission" date="2017-09" db="EMBL/GenBank/DDBJ databases">
        <authorList>
            <person name="Zhang H."/>
            <person name="Hu S."/>
            <person name="Xu J."/>
            <person name="He Z."/>
        </authorList>
    </citation>
    <scope>NUCLEOTIDE SEQUENCE [LARGE SCALE GENOMIC DNA]</scope>
    <source>
        <strain evidence="9 10">TXX3120</strain>
    </source>
</reference>
<organism evidence="9 10">
    <name type="scientific">Streptomyces fungicidicus</name>
    <dbReference type="NCBI Taxonomy" id="68203"/>
    <lineage>
        <taxon>Bacteria</taxon>
        <taxon>Bacillati</taxon>
        <taxon>Actinomycetota</taxon>
        <taxon>Actinomycetes</taxon>
        <taxon>Kitasatosporales</taxon>
        <taxon>Streptomycetaceae</taxon>
        <taxon>Streptomyces</taxon>
    </lineage>
</organism>
<dbReference type="PANTHER" id="PTHR45436:SF5">
    <property type="entry name" value="SENSOR HISTIDINE KINASE TRCS"/>
    <property type="match status" value="1"/>
</dbReference>
<feature type="compositionally biased region" description="Gly residues" evidence="6">
    <location>
        <begin position="771"/>
        <end position="781"/>
    </location>
</feature>
<dbReference type="Proteomes" id="UP000282170">
    <property type="component" value="Chromosome"/>
</dbReference>
<feature type="transmembrane region" description="Helical" evidence="7">
    <location>
        <begin position="308"/>
        <end position="331"/>
    </location>
</feature>
<dbReference type="InterPro" id="IPR050428">
    <property type="entry name" value="TCS_sensor_his_kinase"/>
</dbReference>
<dbReference type="RefSeq" id="WP_121547316.1">
    <property type="nucleotide sequence ID" value="NZ_CP023407.1"/>
</dbReference>
<dbReference type="GeneID" id="93885603"/>
<evidence type="ECO:0000256" key="2">
    <source>
        <dbReference type="ARBA" id="ARBA00012438"/>
    </source>
</evidence>
<dbReference type="EMBL" id="CP023407">
    <property type="protein sequence ID" value="AYL37919.1"/>
    <property type="molecule type" value="Genomic_DNA"/>
</dbReference>
<name>A0A494V4A6_9ACTN</name>
<evidence type="ECO:0000256" key="4">
    <source>
        <dbReference type="ARBA" id="ARBA00022679"/>
    </source>
</evidence>
<evidence type="ECO:0000256" key="3">
    <source>
        <dbReference type="ARBA" id="ARBA00022553"/>
    </source>
</evidence>
<dbReference type="InterPro" id="IPR010910">
    <property type="entry name" value="Nitrate/nitrite_sensing_bac"/>
</dbReference>
<feature type="domain" description="NIT" evidence="8">
    <location>
        <begin position="48"/>
        <end position="304"/>
    </location>
</feature>
<feature type="compositionally biased region" description="Basic and acidic residues" evidence="6">
    <location>
        <begin position="729"/>
        <end position="743"/>
    </location>
</feature>
<dbReference type="InterPro" id="IPR013587">
    <property type="entry name" value="Nitrate/nitrite_sensing"/>
</dbReference>
<keyword evidence="7" id="KW-1133">Transmembrane helix</keyword>
<accession>A0A494V4A6</accession>
<dbReference type="GO" id="GO:0000160">
    <property type="term" value="P:phosphorelay signal transduction system"/>
    <property type="evidence" value="ECO:0007669"/>
    <property type="project" value="TreeGrafter"/>
</dbReference>
<dbReference type="SMART" id="SM00387">
    <property type="entry name" value="HATPase_c"/>
    <property type="match status" value="1"/>
</dbReference>
<evidence type="ECO:0000313" key="10">
    <source>
        <dbReference type="Proteomes" id="UP000282170"/>
    </source>
</evidence>
<dbReference type="AlphaFoldDB" id="A0A494V4A6"/>
<dbReference type="SUPFAM" id="SSF55874">
    <property type="entry name" value="ATPase domain of HSP90 chaperone/DNA topoisomerase II/histidine kinase"/>
    <property type="match status" value="1"/>
</dbReference>
<dbReference type="InterPro" id="IPR003594">
    <property type="entry name" value="HATPase_dom"/>
</dbReference>
<keyword evidence="7" id="KW-0472">Membrane</keyword>
<keyword evidence="10" id="KW-1185">Reference proteome</keyword>
<dbReference type="InterPro" id="IPR036890">
    <property type="entry name" value="HATPase_C_sf"/>
</dbReference>
<dbReference type="EC" id="2.7.13.3" evidence="2"/>
<dbReference type="Pfam" id="PF08376">
    <property type="entry name" value="NIT"/>
    <property type="match status" value="1"/>
</dbReference>
<gene>
    <name evidence="9" type="ORF">CNQ36_22435</name>
</gene>
<evidence type="ECO:0000259" key="8">
    <source>
        <dbReference type="PROSITE" id="PS50906"/>
    </source>
</evidence>
<keyword evidence="3" id="KW-0597">Phosphoprotein</keyword>
<dbReference type="Gene3D" id="3.30.565.10">
    <property type="entry name" value="Histidine kinase-like ATPase, C-terminal domain"/>
    <property type="match status" value="1"/>
</dbReference>
<keyword evidence="5 9" id="KW-0418">Kinase</keyword>
<comment type="catalytic activity">
    <reaction evidence="1">
        <text>ATP + protein L-histidine = ADP + protein N-phospho-L-histidine.</text>
        <dbReference type="EC" id="2.7.13.3"/>
    </reaction>
</comment>
<dbReference type="KEGG" id="sfug:CNQ36_22435"/>
<proteinExistence type="predicted"/>
<evidence type="ECO:0000256" key="6">
    <source>
        <dbReference type="SAM" id="MobiDB-lite"/>
    </source>
</evidence>
<evidence type="ECO:0000256" key="5">
    <source>
        <dbReference type="ARBA" id="ARBA00022777"/>
    </source>
</evidence>
<dbReference type="Pfam" id="PF02518">
    <property type="entry name" value="HATPase_c"/>
    <property type="match status" value="1"/>
</dbReference>
<sequence>MSLRTALLVLAFVPGIALIVLWAVTSGQTYLDFQRQADQGLLAEKAGNPSNIVYYNLQEERRLSAEVLAGQDGAAEELARQRASTDKAVDVFRTLSDDLSSAGGAPRQIREAVGEARTAIDRLPAQRTLVDSGDEDQQTAVYRYYTDLIAVDLELFTSLSQVDNGRITVLAQPLVDLFWTKEMISRSDALLARGWGAGTLTTGEFRQVREAVEAQSFLGTVKVAPRLSADERAMWQRITGSAAWKDKTAVEERVLGAGEPGAGGRITLDDDRETWRGAVDALTPGLEELLEHRTALVDEQGKDSVMALLFRMVLVTLVGLAAVLAVIWMTWRFTRGLRLRIGALQEQAEMLEAALPEVVERLARGERIDVEAEAKAIPQHGADRPGDELSRLGSALNLARTSALRAAVQQADQHRGFERLLQRIARRTQQLIGQQLKKLDEMERRHEDPEVLDGLFDLDHLTARLRRYEENLVILAGGTPHRRWREPVALLDVMRAAQGEVQDYRRVVLEEEGGHWLAARAVGPVAHVLAELVENALTFSRPPSPVEVRAAEVSRGLAVEIEDRGLGMEEEALAAANALMSGPQRLDVLAHSDDIRLGLHVVARLTHQYGLRVEFRASAFGGTRVVVLVPAELIVPAPQRGPVAVPAPEPARDAGEPLPVRVQGRAMADVTALIPAASREPHPAPSPAPDARDDSRPTGPHVPGTGGASAPGDDWPSHGGAFGGSAPAHGRDDAPTPPDDRPSHTTAPHGSAPAHGTGGASAPGDDWPSHGGSGAAHGAGLGAEVVRPGGADVPGGGRERAGADGGESGLTEDDAPLPRRVRQASLVDELRVDPAAGTPLPRRPPRWQDDPMLRPVPRRAGATIGAFQRRSRAAREGRTPTPPESSAPGHPTREEES</sequence>
<dbReference type="PROSITE" id="PS50906">
    <property type="entry name" value="NIT"/>
    <property type="match status" value="1"/>
</dbReference>